<organism evidence="2">
    <name type="scientific">Rhodanobacter sp. IGA1.0</name>
    <dbReference type="NCBI Taxonomy" id="3158582"/>
    <lineage>
        <taxon>Bacteria</taxon>
        <taxon>Pseudomonadati</taxon>
        <taxon>Pseudomonadota</taxon>
        <taxon>Gammaproteobacteria</taxon>
        <taxon>Lysobacterales</taxon>
        <taxon>Rhodanobacteraceae</taxon>
        <taxon>Rhodanobacter</taxon>
    </lineage>
</organism>
<dbReference type="AlphaFoldDB" id="A0AAU7QNB7"/>
<dbReference type="RefSeq" id="WP_350016806.1">
    <property type="nucleotide sequence ID" value="NZ_CP157948.1"/>
</dbReference>
<dbReference type="Pfam" id="PF13439">
    <property type="entry name" value="Glyco_transf_4"/>
    <property type="match status" value="1"/>
</dbReference>
<dbReference type="Pfam" id="PF13692">
    <property type="entry name" value="Glyco_trans_1_4"/>
    <property type="match status" value="1"/>
</dbReference>
<dbReference type="EMBL" id="CP157948">
    <property type="protein sequence ID" value="XBS90900.1"/>
    <property type="molecule type" value="Genomic_DNA"/>
</dbReference>
<dbReference type="InterPro" id="IPR028098">
    <property type="entry name" value="Glyco_trans_4-like_N"/>
</dbReference>
<feature type="domain" description="Glycosyltransferase subfamily 4-like N-terminal" evidence="1">
    <location>
        <begin position="16"/>
        <end position="173"/>
    </location>
</feature>
<name>A0AAU7QNB7_9GAMM</name>
<proteinExistence type="predicted"/>
<dbReference type="PANTHER" id="PTHR12526:SF630">
    <property type="entry name" value="GLYCOSYLTRANSFERASE"/>
    <property type="match status" value="1"/>
</dbReference>
<dbReference type="SUPFAM" id="SSF53756">
    <property type="entry name" value="UDP-Glycosyltransferase/glycogen phosphorylase"/>
    <property type="match status" value="1"/>
</dbReference>
<dbReference type="EC" id="2.4.-.-" evidence="2"/>
<dbReference type="GO" id="GO:0016757">
    <property type="term" value="F:glycosyltransferase activity"/>
    <property type="evidence" value="ECO:0007669"/>
    <property type="project" value="UniProtKB-KW"/>
</dbReference>
<gene>
    <name evidence="2" type="ORF">ABNK63_04435</name>
</gene>
<dbReference type="Gene3D" id="3.40.50.2000">
    <property type="entry name" value="Glycogen Phosphorylase B"/>
    <property type="match status" value="2"/>
</dbReference>
<protein>
    <submittedName>
        <fullName evidence="2">Glycosyltransferase</fullName>
        <ecNumber evidence="2">2.4.-.-</ecNumber>
    </submittedName>
</protein>
<evidence type="ECO:0000259" key="1">
    <source>
        <dbReference type="Pfam" id="PF13439"/>
    </source>
</evidence>
<dbReference type="PANTHER" id="PTHR12526">
    <property type="entry name" value="GLYCOSYLTRANSFERASE"/>
    <property type="match status" value="1"/>
</dbReference>
<evidence type="ECO:0000313" key="2">
    <source>
        <dbReference type="EMBL" id="XBS90900.1"/>
    </source>
</evidence>
<keyword evidence="2" id="KW-0808">Transferase</keyword>
<keyword evidence="2" id="KW-0328">Glycosyltransferase</keyword>
<reference evidence="2" key="1">
    <citation type="submission" date="2024-06" db="EMBL/GenBank/DDBJ databases">
        <authorList>
            <person name="Sun Y."/>
        </authorList>
    </citation>
    <scope>NUCLEOTIDE SEQUENCE</scope>
    <source>
        <strain evidence="2">IGA1.0</strain>
    </source>
</reference>
<accession>A0AAU7QNB7</accession>
<sequence length="365" mass="40293">MTQRHISIFLPSLDGGGAEKVMLALAERFVARGVQCDLVIAINKGQLLDQIPEGVRMIKLGKKKTLASTFALANYLRRERPQVLLSTIFSANITAMLAAMMAPRTIRVALREADQTHMVIGGGKRIKTWANYIFGYFLYHRAYAVIAVSDSVKSSLIRTRLAHQSAIHVIRNPASPATVVNESRVHASSLPLVLACGRLEAQKDYTTLLRAFTKVRKHCDAKLAILGEGSLLETLQRQARDFGIDERVSFVGFSSDPQQWMYRSTVFVHSSRHEGMSNVLMEALTCGCAIVATDCPGGTREILADGKYGTLVPVGDDNAMATAIIDVLQGKMRFPNASEHLRKFDIEVVTDTYLKLLFPQDRKGT</sequence>
<dbReference type="CDD" id="cd03811">
    <property type="entry name" value="GT4_GT28_WabH-like"/>
    <property type="match status" value="1"/>
</dbReference>